<keyword evidence="3" id="KW-1185">Reference proteome</keyword>
<proteinExistence type="predicted"/>
<comment type="caution">
    <text evidence="2">The sequence shown here is derived from an EMBL/GenBank/DDBJ whole genome shotgun (WGS) entry which is preliminary data.</text>
</comment>
<accession>A0A8J3LD45</accession>
<dbReference type="EMBL" id="BONJ01000029">
    <property type="protein sequence ID" value="GIG16957.1"/>
    <property type="molecule type" value="Genomic_DNA"/>
</dbReference>
<feature type="region of interest" description="Disordered" evidence="1">
    <location>
        <begin position="1"/>
        <end position="26"/>
    </location>
</feature>
<organism evidence="2 3">
    <name type="scientific">Catellatospora methionotrophica</name>
    <dbReference type="NCBI Taxonomy" id="121620"/>
    <lineage>
        <taxon>Bacteria</taxon>
        <taxon>Bacillati</taxon>
        <taxon>Actinomycetota</taxon>
        <taxon>Actinomycetes</taxon>
        <taxon>Micromonosporales</taxon>
        <taxon>Micromonosporaceae</taxon>
        <taxon>Catellatospora</taxon>
    </lineage>
</organism>
<sequence length="98" mass="10546">MDAPVAAAGSLGVPRQRAGEPASPGREEVVAMLASYGERSPEQVRERIDSLELAWLVHQVEQRHGRMLDLDDDVLVRMTTVTGAVEVLAEVLAEPAGD</sequence>
<evidence type="ECO:0000256" key="1">
    <source>
        <dbReference type="SAM" id="MobiDB-lite"/>
    </source>
</evidence>
<dbReference type="RefSeq" id="WP_409364993.1">
    <property type="nucleotide sequence ID" value="NZ_BAAATT010000015.1"/>
</dbReference>
<evidence type="ECO:0008006" key="4">
    <source>
        <dbReference type="Google" id="ProtNLM"/>
    </source>
</evidence>
<name>A0A8J3LD45_9ACTN</name>
<evidence type="ECO:0000313" key="3">
    <source>
        <dbReference type="Proteomes" id="UP000660339"/>
    </source>
</evidence>
<dbReference type="SUPFAM" id="SSF47336">
    <property type="entry name" value="ACP-like"/>
    <property type="match status" value="1"/>
</dbReference>
<dbReference type="InterPro" id="IPR036736">
    <property type="entry name" value="ACP-like_sf"/>
</dbReference>
<dbReference type="AlphaFoldDB" id="A0A8J3LD45"/>
<reference evidence="2" key="1">
    <citation type="submission" date="2021-01" db="EMBL/GenBank/DDBJ databases">
        <title>Whole genome shotgun sequence of Catellatospora methionotrophica NBRC 14553.</title>
        <authorList>
            <person name="Komaki H."/>
            <person name="Tamura T."/>
        </authorList>
    </citation>
    <scope>NUCLEOTIDE SEQUENCE</scope>
    <source>
        <strain evidence="2">NBRC 14553</strain>
    </source>
</reference>
<protein>
    <recommendedName>
        <fullName evidence="4">Acyl carrier protein</fullName>
    </recommendedName>
</protein>
<evidence type="ECO:0000313" key="2">
    <source>
        <dbReference type="EMBL" id="GIG16957.1"/>
    </source>
</evidence>
<gene>
    <name evidence="2" type="ORF">Cme02nite_52890</name>
</gene>
<dbReference type="Proteomes" id="UP000660339">
    <property type="component" value="Unassembled WGS sequence"/>
</dbReference>